<dbReference type="PANTHER" id="PTHR31213:SF209">
    <property type="entry name" value="START-LIKE DOMAIN, BET V I TYPE ALLERGEN-RELATED"/>
    <property type="match status" value="1"/>
</dbReference>
<organism evidence="3 4">
    <name type="scientific">Helianthus annuus</name>
    <name type="common">Common sunflower</name>
    <dbReference type="NCBI Taxonomy" id="4232"/>
    <lineage>
        <taxon>Eukaryota</taxon>
        <taxon>Viridiplantae</taxon>
        <taxon>Streptophyta</taxon>
        <taxon>Embryophyta</taxon>
        <taxon>Tracheophyta</taxon>
        <taxon>Spermatophyta</taxon>
        <taxon>Magnoliopsida</taxon>
        <taxon>eudicotyledons</taxon>
        <taxon>Gunneridae</taxon>
        <taxon>Pentapetalae</taxon>
        <taxon>asterids</taxon>
        <taxon>campanulids</taxon>
        <taxon>Asterales</taxon>
        <taxon>Asteraceae</taxon>
        <taxon>Asteroideae</taxon>
        <taxon>Heliantheae alliance</taxon>
        <taxon>Heliantheae</taxon>
        <taxon>Helianthus</taxon>
    </lineage>
</organism>
<evidence type="ECO:0000313" key="3">
    <source>
        <dbReference type="EMBL" id="OTG19522.1"/>
    </source>
</evidence>
<dbReference type="GO" id="GO:0038023">
    <property type="term" value="F:signaling receptor activity"/>
    <property type="evidence" value="ECO:0000318"/>
    <property type="project" value="GO_Central"/>
</dbReference>
<dbReference type="GO" id="GO:0005737">
    <property type="term" value="C:cytoplasm"/>
    <property type="evidence" value="ECO:0000318"/>
    <property type="project" value="GO_Central"/>
</dbReference>
<dbReference type="GO" id="GO:0004864">
    <property type="term" value="F:protein phosphatase inhibitor activity"/>
    <property type="evidence" value="ECO:0000318"/>
    <property type="project" value="GO_Central"/>
</dbReference>
<dbReference type="InterPro" id="IPR023393">
    <property type="entry name" value="START-like_dom_sf"/>
</dbReference>
<feature type="domain" description="Bet v I/Major latex protein" evidence="2">
    <location>
        <begin position="163"/>
        <end position="318"/>
    </location>
</feature>
<dbReference type="GO" id="GO:0009738">
    <property type="term" value="P:abscisic acid-activated signaling pathway"/>
    <property type="evidence" value="ECO:0000318"/>
    <property type="project" value="GO_Central"/>
</dbReference>
<sequence length="322" mass="35532">MAAVSTEVQIVNSFPADKLFKILSNIHNLAPKVVPEVYKSITTIEGDLGVGTIQSHVYGDAVPYTSSKQKFDVVDVNNFYVEYTVFEGDILSDYLDSIAHRIKISPTADGGAVYRHTTVFKCKGETKPTEDVLTQTNEGYKKVFKAIEAYSESGFLLYLQLISIMAVVSTEVEIVNSFPADKLYKILSNFHNLAPKAVPAVYKSITIIEGDLGVGTIQSHVYGDAVPYTSSKQKFDVVDVDNFCVEYTVFEGDILSDYLDSIAHRIKISPTADGGSVYRHTTVFKCKGETKPTEDVLTQTNEGYKKVFKAMEAYVLANADAF</sequence>
<dbReference type="CDD" id="cd07816">
    <property type="entry name" value="Bet_v1-like"/>
    <property type="match status" value="2"/>
</dbReference>
<evidence type="ECO:0000313" key="4">
    <source>
        <dbReference type="Proteomes" id="UP000215914"/>
    </source>
</evidence>
<evidence type="ECO:0000259" key="2">
    <source>
        <dbReference type="SMART" id="SM01037"/>
    </source>
</evidence>
<dbReference type="InterPro" id="IPR050279">
    <property type="entry name" value="Plant_def-hormone_signal"/>
</dbReference>
<dbReference type="SUPFAM" id="SSF55961">
    <property type="entry name" value="Bet v1-like"/>
    <property type="match status" value="2"/>
</dbReference>
<keyword evidence="4" id="KW-1185">Reference proteome</keyword>
<dbReference type="PANTHER" id="PTHR31213">
    <property type="entry name" value="OS08G0374000 PROTEIN-RELATED"/>
    <property type="match status" value="1"/>
</dbReference>
<dbReference type="OMA" id="RITHSMF"/>
<dbReference type="GO" id="GO:0006952">
    <property type="term" value="P:defense response"/>
    <property type="evidence" value="ECO:0007669"/>
    <property type="project" value="InterPro"/>
</dbReference>
<dbReference type="SMART" id="SM01037">
    <property type="entry name" value="Bet_v_1"/>
    <property type="match status" value="1"/>
</dbReference>
<proteinExistence type="inferred from homology"/>
<accession>A0A251U9Q6</accession>
<evidence type="ECO:0000256" key="1">
    <source>
        <dbReference type="ARBA" id="ARBA00009744"/>
    </source>
</evidence>
<dbReference type="FunFam" id="3.30.530.20:FF:000007">
    <property type="entry name" value="Major pollen allergen Bet v 1-A"/>
    <property type="match status" value="2"/>
</dbReference>
<dbReference type="Pfam" id="PF00407">
    <property type="entry name" value="Bet_v_1"/>
    <property type="match status" value="2"/>
</dbReference>
<name>A0A251U9Q6_HELAN</name>
<dbReference type="InterPro" id="IPR000916">
    <property type="entry name" value="Bet_v_I/MLP"/>
</dbReference>
<dbReference type="EMBL" id="CM007897">
    <property type="protein sequence ID" value="OTG19522.1"/>
    <property type="molecule type" value="Genomic_DNA"/>
</dbReference>
<dbReference type="Proteomes" id="UP000215914">
    <property type="component" value="Chromosome 8"/>
</dbReference>
<dbReference type="GO" id="GO:0010427">
    <property type="term" value="F:abscisic acid binding"/>
    <property type="evidence" value="ECO:0000318"/>
    <property type="project" value="GO_Central"/>
</dbReference>
<dbReference type="InParanoid" id="A0A251U9Q6"/>
<protein>
    <submittedName>
        <fullName evidence="3">Putative START-like domain, Bet v I type allergen</fullName>
    </submittedName>
</protein>
<reference evidence="4" key="1">
    <citation type="journal article" date="2017" name="Nature">
        <title>The sunflower genome provides insights into oil metabolism, flowering and Asterid evolution.</title>
        <authorList>
            <person name="Badouin H."/>
            <person name="Gouzy J."/>
            <person name="Grassa C.J."/>
            <person name="Murat F."/>
            <person name="Staton S.E."/>
            <person name="Cottret L."/>
            <person name="Lelandais-Briere C."/>
            <person name="Owens G.L."/>
            <person name="Carrere S."/>
            <person name="Mayjonade B."/>
            <person name="Legrand L."/>
            <person name="Gill N."/>
            <person name="Kane N.C."/>
            <person name="Bowers J.E."/>
            <person name="Hubner S."/>
            <person name="Bellec A."/>
            <person name="Berard A."/>
            <person name="Berges H."/>
            <person name="Blanchet N."/>
            <person name="Boniface M.C."/>
            <person name="Brunel D."/>
            <person name="Catrice O."/>
            <person name="Chaidir N."/>
            <person name="Claudel C."/>
            <person name="Donnadieu C."/>
            <person name="Faraut T."/>
            <person name="Fievet G."/>
            <person name="Helmstetter N."/>
            <person name="King M."/>
            <person name="Knapp S.J."/>
            <person name="Lai Z."/>
            <person name="Le Paslier M.C."/>
            <person name="Lippi Y."/>
            <person name="Lorenzon L."/>
            <person name="Mandel J.R."/>
            <person name="Marage G."/>
            <person name="Marchand G."/>
            <person name="Marquand E."/>
            <person name="Bret-Mestries E."/>
            <person name="Morien E."/>
            <person name="Nambeesan S."/>
            <person name="Nguyen T."/>
            <person name="Pegot-Espagnet P."/>
            <person name="Pouilly N."/>
            <person name="Raftis F."/>
            <person name="Sallet E."/>
            <person name="Schiex T."/>
            <person name="Thomas J."/>
            <person name="Vandecasteele C."/>
            <person name="Vares D."/>
            <person name="Vear F."/>
            <person name="Vautrin S."/>
            <person name="Crespi M."/>
            <person name="Mangin B."/>
            <person name="Burke J.M."/>
            <person name="Salse J."/>
            <person name="Munos S."/>
            <person name="Vincourt P."/>
            <person name="Rieseberg L.H."/>
            <person name="Langlade N.B."/>
        </authorList>
    </citation>
    <scope>NUCLEOTIDE SEQUENCE [LARGE SCALE GENOMIC DNA]</scope>
    <source>
        <strain evidence="4">cv. SF193</strain>
    </source>
</reference>
<dbReference type="GO" id="GO:0005634">
    <property type="term" value="C:nucleus"/>
    <property type="evidence" value="ECO:0000318"/>
    <property type="project" value="GO_Central"/>
</dbReference>
<dbReference type="Gene3D" id="3.30.530.20">
    <property type="match status" value="2"/>
</dbReference>
<comment type="similarity">
    <text evidence="1">Belongs to the BetVI family.</text>
</comment>
<gene>
    <name evidence="3" type="ORF">HannXRQ_Chr08g0235011</name>
</gene>
<dbReference type="PRINTS" id="PR00634">
    <property type="entry name" value="BETALLERGEN"/>
</dbReference>
<dbReference type="AlphaFoldDB" id="A0A251U9Q6"/>
<dbReference type="InterPro" id="IPR024949">
    <property type="entry name" value="Bet_v_I_allergen"/>
</dbReference>